<dbReference type="RefSeq" id="WP_114641884.1">
    <property type="nucleotide sequence ID" value="NZ_JAACIO010000006.1"/>
</dbReference>
<dbReference type="SUPFAM" id="SSF103515">
    <property type="entry name" value="Autotransporter"/>
    <property type="match status" value="1"/>
</dbReference>
<protein>
    <submittedName>
        <fullName evidence="3">Autotransporter domain-containing protein</fullName>
    </submittedName>
</protein>
<proteinExistence type="predicted"/>
<sequence>MKKRIVIMALIAISNLANAQLNENQNEFIKVNQNNLLNGQEEFQENKILVFGNFNSYNKNSRHSMTAEKESDRAAKDNYRMSYYPALAKQTFEIMSDSNQVIFNNVIDNVKYREVNEIIAIAGVNGTRLESDSGSTSGYDTDLHSVYLGVEKQLSNNNRVGGIITIGKNDTEFTDIEDGSREDYYYQGNLYYIYENYERLKFVSMFFGGVTDTSLERTQIFDDLNETMADDINNYYLGVNNELSKKYYYDQNYIKPKFEINFAYMMQNDISESGGQGLEIDGVNSISIETGIGLALGRDFYLENRSKINLEGSVAGYVELGDPYKDLNSTINALKTDKVKIDGYNNDSFYGDISVGGSYETDDLLTIYTKVEYRIGDNLEEFVGNIGLNYLF</sequence>
<dbReference type="InterPro" id="IPR036709">
    <property type="entry name" value="Autotransporte_beta_dom_sf"/>
</dbReference>
<dbReference type="PROSITE" id="PS51208">
    <property type="entry name" value="AUTOTRANSPORTER"/>
    <property type="match status" value="1"/>
</dbReference>
<accession>A0ABX9KIT7</accession>
<feature type="signal peptide" evidence="1">
    <location>
        <begin position="1"/>
        <end position="19"/>
    </location>
</feature>
<feature type="domain" description="Autotransporter" evidence="2">
    <location>
        <begin position="113"/>
        <end position="392"/>
    </location>
</feature>
<dbReference type="EMBL" id="QUAJ01000007">
    <property type="protein sequence ID" value="REI41888.1"/>
    <property type="molecule type" value="Genomic_DNA"/>
</dbReference>
<dbReference type="InterPro" id="IPR005546">
    <property type="entry name" value="Autotransporte_beta"/>
</dbReference>
<dbReference type="Gene3D" id="2.40.128.130">
    <property type="entry name" value="Autotransporter beta-domain"/>
    <property type="match status" value="1"/>
</dbReference>
<organism evidence="3 4">
    <name type="scientific">Psychrilyobacter piezotolerans</name>
    <dbReference type="NCBI Taxonomy" id="2293438"/>
    <lineage>
        <taxon>Bacteria</taxon>
        <taxon>Fusobacteriati</taxon>
        <taxon>Fusobacteriota</taxon>
        <taxon>Fusobacteriia</taxon>
        <taxon>Fusobacteriales</taxon>
        <taxon>Fusobacteriaceae</taxon>
        <taxon>Psychrilyobacter</taxon>
    </lineage>
</organism>
<evidence type="ECO:0000313" key="4">
    <source>
        <dbReference type="Proteomes" id="UP000263486"/>
    </source>
</evidence>
<gene>
    <name evidence="3" type="ORF">DYH56_05600</name>
</gene>
<dbReference type="SMART" id="SM00869">
    <property type="entry name" value="Autotransporter"/>
    <property type="match status" value="1"/>
</dbReference>
<name>A0ABX9KIT7_9FUSO</name>
<dbReference type="Pfam" id="PF03797">
    <property type="entry name" value="Autotransporter"/>
    <property type="match status" value="1"/>
</dbReference>
<dbReference type="Proteomes" id="UP000263486">
    <property type="component" value="Unassembled WGS sequence"/>
</dbReference>
<comment type="caution">
    <text evidence="3">The sequence shown here is derived from an EMBL/GenBank/DDBJ whole genome shotgun (WGS) entry which is preliminary data.</text>
</comment>
<feature type="chain" id="PRO_5046720405" evidence="1">
    <location>
        <begin position="20"/>
        <end position="392"/>
    </location>
</feature>
<reference evidence="3 4" key="1">
    <citation type="submission" date="2018-08" db="EMBL/GenBank/DDBJ databases">
        <title>Draft genome sequence of Psychrilyobacter sp. strain SD5 isolated from Black Sea water.</title>
        <authorList>
            <person name="Yadav S."/>
            <person name="Villanueva L."/>
            <person name="Damste J.S.S."/>
        </authorList>
    </citation>
    <scope>NUCLEOTIDE SEQUENCE [LARGE SCALE GENOMIC DNA]</scope>
    <source>
        <strain evidence="3 4">SD5</strain>
    </source>
</reference>
<keyword evidence="4" id="KW-1185">Reference proteome</keyword>
<evidence type="ECO:0000313" key="3">
    <source>
        <dbReference type="EMBL" id="REI41888.1"/>
    </source>
</evidence>
<evidence type="ECO:0000256" key="1">
    <source>
        <dbReference type="SAM" id="SignalP"/>
    </source>
</evidence>
<evidence type="ECO:0000259" key="2">
    <source>
        <dbReference type="PROSITE" id="PS51208"/>
    </source>
</evidence>
<keyword evidence="1" id="KW-0732">Signal</keyword>